<evidence type="ECO:0000256" key="5">
    <source>
        <dbReference type="ARBA" id="ARBA00047199"/>
    </source>
</evidence>
<dbReference type="CDD" id="cd00614">
    <property type="entry name" value="CGS_like"/>
    <property type="match status" value="1"/>
</dbReference>
<evidence type="ECO:0000313" key="10">
    <source>
        <dbReference type="EMBL" id="PKZ42285.1"/>
    </source>
</evidence>
<dbReference type="GO" id="GO:0003962">
    <property type="term" value="F:cystathionine gamma-synthase activity"/>
    <property type="evidence" value="ECO:0007669"/>
    <property type="project" value="TreeGrafter"/>
</dbReference>
<protein>
    <recommendedName>
        <fullName evidence="4">homocysteine desulfhydrase</fullName>
        <ecNumber evidence="4">4.4.1.2</ecNumber>
    </recommendedName>
    <alternativeName>
        <fullName evidence="5">Homocysteine desulfhydrase</fullName>
    </alternativeName>
</protein>
<keyword evidence="10" id="KW-0456">Lyase</keyword>
<dbReference type="GO" id="GO:0005737">
    <property type="term" value="C:cytoplasm"/>
    <property type="evidence" value="ECO:0007669"/>
    <property type="project" value="TreeGrafter"/>
</dbReference>
<dbReference type="SUPFAM" id="SSF53383">
    <property type="entry name" value="PLP-dependent transferases"/>
    <property type="match status" value="1"/>
</dbReference>
<dbReference type="AlphaFoldDB" id="A0A2I1PCC9"/>
<gene>
    <name evidence="10" type="primary">metB</name>
    <name evidence="10" type="ORF">CYJ76_03020</name>
</gene>
<dbReference type="PIRSF" id="PIRSF001434">
    <property type="entry name" value="CGS"/>
    <property type="match status" value="1"/>
</dbReference>
<evidence type="ECO:0000256" key="8">
    <source>
        <dbReference type="PIRSR" id="PIRSR001434-2"/>
    </source>
</evidence>
<dbReference type="InterPro" id="IPR000277">
    <property type="entry name" value="Cys/Met-Metab_PyrdxlP-dep_enz"/>
</dbReference>
<dbReference type="PROSITE" id="PS00868">
    <property type="entry name" value="CYS_MET_METAB_PP"/>
    <property type="match status" value="1"/>
</dbReference>
<name>A0A2I1PCC9_9MICO</name>
<dbReference type="NCBIfam" id="TIGR02080">
    <property type="entry name" value="O_succ_thio_ly"/>
    <property type="match status" value="1"/>
</dbReference>
<dbReference type="InterPro" id="IPR015421">
    <property type="entry name" value="PyrdxlP-dep_Trfase_major"/>
</dbReference>
<dbReference type="InterPro" id="IPR015424">
    <property type="entry name" value="PyrdxlP-dep_Trfase"/>
</dbReference>
<keyword evidence="11" id="KW-1185">Reference proteome</keyword>
<reference evidence="10 11" key="1">
    <citation type="submission" date="2017-12" db="EMBL/GenBank/DDBJ databases">
        <title>Phylogenetic diversity of female urinary microbiome.</title>
        <authorList>
            <person name="Thomas-White K."/>
            <person name="Wolfe A.J."/>
        </authorList>
    </citation>
    <scope>NUCLEOTIDE SEQUENCE [LARGE SCALE GENOMIC DNA]</scope>
    <source>
        <strain evidence="10 11">UMB1298</strain>
    </source>
</reference>
<keyword evidence="3 8" id="KW-0663">Pyridoxal phosphate</keyword>
<organism evidence="10 11">
    <name type="scientific">Kytococcus schroeteri</name>
    <dbReference type="NCBI Taxonomy" id="138300"/>
    <lineage>
        <taxon>Bacteria</taxon>
        <taxon>Bacillati</taxon>
        <taxon>Actinomycetota</taxon>
        <taxon>Actinomycetes</taxon>
        <taxon>Micrococcales</taxon>
        <taxon>Kytococcaceae</taxon>
        <taxon>Kytococcus</taxon>
    </lineage>
</organism>
<dbReference type="GO" id="GO:0018826">
    <property type="term" value="F:methionine gamma-lyase activity"/>
    <property type="evidence" value="ECO:0007669"/>
    <property type="project" value="UniProtKB-EC"/>
</dbReference>
<dbReference type="PANTHER" id="PTHR11808">
    <property type="entry name" value="TRANS-SULFURATION ENZYME FAMILY MEMBER"/>
    <property type="match status" value="1"/>
</dbReference>
<proteinExistence type="inferred from homology"/>
<dbReference type="InterPro" id="IPR015422">
    <property type="entry name" value="PyrdxlP-dep_Trfase_small"/>
</dbReference>
<dbReference type="InterPro" id="IPR011821">
    <property type="entry name" value="O_succ_thio_ly"/>
</dbReference>
<evidence type="ECO:0000313" key="11">
    <source>
        <dbReference type="Proteomes" id="UP000234206"/>
    </source>
</evidence>
<comment type="caution">
    <text evidence="10">The sequence shown here is derived from an EMBL/GenBank/DDBJ whole genome shotgun (WGS) entry which is preliminary data.</text>
</comment>
<dbReference type="EMBL" id="PKIZ01000004">
    <property type="protein sequence ID" value="PKZ42285.1"/>
    <property type="molecule type" value="Genomic_DNA"/>
</dbReference>
<evidence type="ECO:0000256" key="6">
    <source>
        <dbReference type="ARBA" id="ARBA00048780"/>
    </source>
</evidence>
<dbReference type="OrthoDB" id="9780685at2"/>
<evidence type="ECO:0000256" key="3">
    <source>
        <dbReference type="ARBA" id="ARBA00022898"/>
    </source>
</evidence>
<evidence type="ECO:0000256" key="7">
    <source>
        <dbReference type="ARBA" id="ARBA00052699"/>
    </source>
</evidence>
<evidence type="ECO:0000256" key="2">
    <source>
        <dbReference type="ARBA" id="ARBA00009077"/>
    </source>
</evidence>
<dbReference type="Gene3D" id="3.40.640.10">
    <property type="entry name" value="Type I PLP-dependent aspartate aminotransferase-like (Major domain)"/>
    <property type="match status" value="1"/>
</dbReference>
<comment type="cofactor">
    <cofactor evidence="1 9">
        <name>pyridoxal 5'-phosphate</name>
        <dbReference type="ChEBI" id="CHEBI:597326"/>
    </cofactor>
</comment>
<dbReference type="GO" id="GO:0019343">
    <property type="term" value="P:cysteine biosynthetic process via cystathionine"/>
    <property type="evidence" value="ECO:0007669"/>
    <property type="project" value="TreeGrafter"/>
</dbReference>
<dbReference type="GO" id="GO:0030170">
    <property type="term" value="F:pyridoxal phosphate binding"/>
    <property type="evidence" value="ECO:0007669"/>
    <property type="project" value="InterPro"/>
</dbReference>
<dbReference type="Pfam" id="PF01053">
    <property type="entry name" value="Cys_Met_Meta_PP"/>
    <property type="match status" value="1"/>
</dbReference>
<dbReference type="InterPro" id="IPR054542">
    <property type="entry name" value="Cys_met_metab_PP"/>
</dbReference>
<dbReference type="FunFam" id="3.40.640.10:FF:000046">
    <property type="entry name" value="Cystathionine gamma-lyase"/>
    <property type="match status" value="1"/>
</dbReference>
<dbReference type="GO" id="GO:0019346">
    <property type="term" value="P:transsulfuration"/>
    <property type="evidence" value="ECO:0007669"/>
    <property type="project" value="InterPro"/>
</dbReference>
<accession>A0A2I1PCC9</accession>
<feature type="modified residue" description="N6-(pyridoxal phosphate)lysine" evidence="8">
    <location>
        <position position="204"/>
    </location>
</feature>
<dbReference type="Proteomes" id="UP000234206">
    <property type="component" value="Unassembled WGS sequence"/>
</dbReference>
<evidence type="ECO:0000256" key="9">
    <source>
        <dbReference type="RuleBase" id="RU362118"/>
    </source>
</evidence>
<dbReference type="PANTHER" id="PTHR11808:SF75">
    <property type="entry name" value="CYSTATHIONINE GAMMA-SYNTHASE"/>
    <property type="match status" value="1"/>
</dbReference>
<comment type="catalytic activity">
    <reaction evidence="7">
        <text>L-methionine + H2O = methanethiol + 2-oxobutanoate + NH4(+)</text>
        <dbReference type="Rhea" id="RHEA:23800"/>
        <dbReference type="ChEBI" id="CHEBI:15377"/>
        <dbReference type="ChEBI" id="CHEBI:16007"/>
        <dbReference type="ChEBI" id="CHEBI:16763"/>
        <dbReference type="ChEBI" id="CHEBI:28938"/>
        <dbReference type="ChEBI" id="CHEBI:57844"/>
        <dbReference type="EC" id="4.4.1.11"/>
    </reaction>
    <physiologicalReaction direction="left-to-right" evidence="7">
        <dbReference type="Rhea" id="RHEA:23801"/>
    </physiologicalReaction>
</comment>
<comment type="similarity">
    <text evidence="2 9">Belongs to the trans-sulfuration enzymes family.</text>
</comment>
<comment type="catalytic activity">
    <reaction evidence="6">
        <text>L-homocysteine + H2O = 2-oxobutanoate + hydrogen sulfide + NH4(+) + H(+)</text>
        <dbReference type="Rhea" id="RHEA:14501"/>
        <dbReference type="ChEBI" id="CHEBI:15377"/>
        <dbReference type="ChEBI" id="CHEBI:15378"/>
        <dbReference type="ChEBI" id="CHEBI:16763"/>
        <dbReference type="ChEBI" id="CHEBI:28938"/>
        <dbReference type="ChEBI" id="CHEBI:29919"/>
        <dbReference type="ChEBI" id="CHEBI:58199"/>
        <dbReference type="EC" id="4.4.1.2"/>
    </reaction>
    <physiologicalReaction direction="left-to-right" evidence="6">
        <dbReference type="Rhea" id="RHEA:14502"/>
    </physiologicalReaction>
</comment>
<dbReference type="RefSeq" id="WP_101849220.1">
    <property type="nucleotide sequence ID" value="NZ_JBHLVH010000027.1"/>
</dbReference>
<evidence type="ECO:0000256" key="1">
    <source>
        <dbReference type="ARBA" id="ARBA00001933"/>
    </source>
</evidence>
<evidence type="ECO:0000256" key="4">
    <source>
        <dbReference type="ARBA" id="ARBA00047175"/>
    </source>
</evidence>
<sequence length="394" mass="40896">MSTLTRTSLSRTTRALRTGIDTDPAHGAVIPPLHLSSNFAFEGLGRPRRYDYTRSGNPTRDLLAEALTTLEGGAGAAVTCTGMAAVTLVATGFARPGQRVVIPHDAYGGTWRLFDELHRRGVLEVVAVDQSDAAALAEALAPGAALVWVETPSNPLLRVTDVRAVADAAHRAGALVAADNTFCTPLWQQPLELGADLVVHSTTKYLNGHSDVVGGAVVAGTDELAEQLAYWSNVLGITGAPFDSYLTLRGLRTLPTRLRAHAEGTAAVLDALVGHPAVAAVHHPGLPDHPGHAVAARQQQGFGAMVSLELAGGREAVARFLDGLQCFTLAESLGGTESLVAHPPTMTHASMTPEAREVAGIGEGLLRLSVGLEDPADLAADVAAGLERAGGGCR</sequence>
<dbReference type="GO" id="GO:0047982">
    <property type="term" value="F:homocysteine desulfhydrase activity"/>
    <property type="evidence" value="ECO:0007669"/>
    <property type="project" value="UniProtKB-EC"/>
</dbReference>
<dbReference type="Gene3D" id="3.90.1150.10">
    <property type="entry name" value="Aspartate Aminotransferase, domain 1"/>
    <property type="match status" value="1"/>
</dbReference>
<dbReference type="GO" id="GO:0004123">
    <property type="term" value="F:cystathionine gamma-lyase activity"/>
    <property type="evidence" value="ECO:0007669"/>
    <property type="project" value="TreeGrafter"/>
</dbReference>
<dbReference type="EC" id="4.4.1.2" evidence="4"/>